<feature type="transmembrane region" description="Helical" evidence="1">
    <location>
        <begin position="174"/>
        <end position="195"/>
    </location>
</feature>
<dbReference type="EMBL" id="WTYH01000001">
    <property type="protein sequence ID" value="MXO93383.1"/>
    <property type="molecule type" value="Genomic_DNA"/>
</dbReference>
<feature type="transmembrane region" description="Helical" evidence="1">
    <location>
        <begin position="246"/>
        <end position="266"/>
    </location>
</feature>
<feature type="transmembrane region" description="Helical" evidence="1">
    <location>
        <begin position="104"/>
        <end position="124"/>
    </location>
</feature>
<feature type="transmembrane region" description="Helical" evidence="1">
    <location>
        <begin position="42"/>
        <end position="59"/>
    </location>
</feature>
<keyword evidence="3" id="KW-1185">Reference proteome</keyword>
<feature type="transmembrane region" description="Helical" evidence="1">
    <location>
        <begin position="17"/>
        <end position="36"/>
    </location>
</feature>
<proteinExistence type="predicted"/>
<evidence type="ECO:0008006" key="4">
    <source>
        <dbReference type="Google" id="ProtNLM"/>
    </source>
</evidence>
<accession>A0A844ZYY8</accession>
<dbReference type="RefSeq" id="WP_131452662.1">
    <property type="nucleotide sequence ID" value="NZ_BMJK01000001.1"/>
</dbReference>
<dbReference type="OrthoDB" id="1402575at2"/>
<dbReference type="Proteomes" id="UP000460626">
    <property type="component" value="Unassembled WGS sequence"/>
</dbReference>
<evidence type="ECO:0000313" key="2">
    <source>
        <dbReference type="EMBL" id="MXO93383.1"/>
    </source>
</evidence>
<protein>
    <recommendedName>
        <fullName evidence="4">Oligosaccharide repeat unit polymerase</fullName>
    </recommendedName>
</protein>
<feature type="transmembrane region" description="Helical" evidence="1">
    <location>
        <begin position="66"/>
        <end position="84"/>
    </location>
</feature>
<reference evidence="2 3" key="1">
    <citation type="submission" date="2019-12" db="EMBL/GenBank/DDBJ databases">
        <title>Genomic-based taxomic classification of the family Erythrobacteraceae.</title>
        <authorList>
            <person name="Xu L."/>
        </authorList>
    </citation>
    <scope>NUCLEOTIDE SEQUENCE [LARGE SCALE GENOMIC DNA]</scope>
    <source>
        <strain evidence="2 3">RC4-10-4</strain>
    </source>
</reference>
<dbReference type="AlphaFoldDB" id="A0A844ZYY8"/>
<evidence type="ECO:0000256" key="1">
    <source>
        <dbReference type="SAM" id="Phobius"/>
    </source>
</evidence>
<feature type="transmembrane region" description="Helical" evidence="1">
    <location>
        <begin position="452"/>
        <end position="471"/>
    </location>
</feature>
<keyword evidence="1" id="KW-1133">Transmembrane helix</keyword>
<name>A0A844ZYY8_9SPHN</name>
<gene>
    <name evidence="2" type="ORF">GRI62_07165</name>
</gene>
<sequence length="499" mass="54434">MASLAVPPLYQRTRDPLFVFPPYFGWVVVPVASILLLGPHPWLGLLSLAVLVLGVGLLWRPNEIPSLLFFFAWQWIQTSINLARAFFSGSTVSQLAEMPGENEAAIALTLLGLLAIVAGLRITIGRSIATASVLVREQVLAVSLRKWIIAYFVSMVISLVAIEVSNFAPGLAQPLAVIASLKWAFFLTLTYAVFASTRGYRLVWLAIFGFEFVLSLGGFFSSFRLVFLFAFLGILGAAPRMNGKQVFLLITIASVAIFLGTVWTAIKIDYREYVNQGTRSQTILVGRSAQLERMVTLATELSDDDIAASLTALADRISYTQFFGSTLTYVPSVRPHADGALTASGISRPFMPRIFFPDKPPIDESLHTNEYTGMGVTGIEQGTQISIGYFGDAYIDYGKVGMMFALFILGCMFGLYYRWMTTTSDAKGIVGGAAAAVLLVQSADIGFGGEKLLGGVVIWIFMTIVLAVTILPRLRLWLGLSQRGNYLHQTGANSRIVGR</sequence>
<feature type="transmembrane region" description="Helical" evidence="1">
    <location>
        <begin position="202"/>
        <end position="234"/>
    </location>
</feature>
<keyword evidence="1" id="KW-0812">Transmembrane</keyword>
<organism evidence="2 3">
    <name type="scientific">Aurantiacibacter arachoides</name>
    <dbReference type="NCBI Taxonomy" id="1850444"/>
    <lineage>
        <taxon>Bacteria</taxon>
        <taxon>Pseudomonadati</taxon>
        <taxon>Pseudomonadota</taxon>
        <taxon>Alphaproteobacteria</taxon>
        <taxon>Sphingomonadales</taxon>
        <taxon>Erythrobacteraceae</taxon>
        <taxon>Aurantiacibacter</taxon>
    </lineage>
</organism>
<evidence type="ECO:0000313" key="3">
    <source>
        <dbReference type="Proteomes" id="UP000460626"/>
    </source>
</evidence>
<keyword evidence="1" id="KW-0472">Membrane</keyword>
<comment type="caution">
    <text evidence="2">The sequence shown here is derived from an EMBL/GenBank/DDBJ whole genome shotgun (WGS) entry which is preliminary data.</text>
</comment>
<feature type="transmembrane region" description="Helical" evidence="1">
    <location>
        <begin position="400"/>
        <end position="419"/>
    </location>
</feature>
<feature type="transmembrane region" description="Helical" evidence="1">
    <location>
        <begin position="144"/>
        <end position="162"/>
    </location>
</feature>